<feature type="binding site" evidence="9">
    <location>
        <position position="137"/>
    </location>
    <ligand>
        <name>Fe cation</name>
        <dbReference type="ChEBI" id="CHEBI:24875"/>
    </ligand>
</feature>
<keyword evidence="3 8" id="KW-0479">Metal-binding</keyword>
<dbReference type="GO" id="GO:0000976">
    <property type="term" value="F:transcription cis-regulatory region binding"/>
    <property type="evidence" value="ECO:0007669"/>
    <property type="project" value="TreeGrafter"/>
</dbReference>
<evidence type="ECO:0000256" key="7">
    <source>
        <dbReference type="ARBA" id="ARBA00023163"/>
    </source>
</evidence>
<dbReference type="InterPro" id="IPR002481">
    <property type="entry name" value="FUR"/>
</dbReference>
<dbReference type="CDD" id="cd07153">
    <property type="entry name" value="Fur_like"/>
    <property type="match status" value="1"/>
</dbReference>
<dbReference type="Gene3D" id="1.10.10.10">
    <property type="entry name" value="Winged helix-like DNA-binding domain superfamily/Winged helix DNA-binding domain"/>
    <property type="match status" value="1"/>
</dbReference>
<dbReference type="RefSeq" id="WP_051483790.1">
    <property type="nucleotide sequence ID" value="NZ_HG917868.1"/>
</dbReference>
<dbReference type="InterPro" id="IPR036388">
    <property type="entry name" value="WH-like_DNA-bd_sf"/>
</dbReference>
<dbReference type="EMBL" id="HG917868">
    <property type="protein sequence ID" value="CDM69118.1"/>
    <property type="molecule type" value="Genomic_DNA"/>
</dbReference>
<dbReference type="HOGENOM" id="CLU_096072_3_1_9"/>
<dbReference type="GO" id="GO:0008270">
    <property type="term" value="F:zinc ion binding"/>
    <property type="evidence" value="ECO:0007669"/>
    <property type="project" value="TreeGrafter"/>
</dbReference>
<evidence type="ECO:0000256" key="8">
    <source>
        <dbReference type="PIRSR" id="PIRSR602481-1"/>
    </source>
</evidence>
<gene>
    <name evidence="10" type="ORF">CM240_1960</name>
</gene>
<evidence type="ECO:0000313" key="11">
    <source>
        <dbReference type="Proteomes" id="UP000019426"/>
    </source>
</evidence>
<feature type="binding site" evidence="9">
    <location>
        <position position="120"/>
    </location>
    <ligand>
        <name>Fe cation</name>
        <dbReference type="ChEBI" id="CHEBI:24875"/>
    </ligand>
</feature>
<dbReference type="InterPro" id="IPR036390">
    <property type="entry name" value="WH_DNA-bd_sf"/>
</dbReference>
<dbReference type="GO" id="GO:1900376">
    <property type="term" value="P:regulation of secondary metabolite biosynthetic process"/>
    <property type="evidence" value="ECO:0007669"/>
    <property type="project" value="TreeGrafter"/>
</dbReference>
<keyword evidence="4 8" id="KW-0862">Zinc</keyword>
<evidence type="ECO:0000256" key="2">
    <source>
        <dbReference type="ARBA" id="ARBA00022491"/>
    </source>
</evidence>
<name>W6RXF7_9CLOT</name>
<feature type="binding site" evidence="8">
    <location>
        <position position="105"/>
    </location>
    <ligand>
        <name>Zn(2+)</name>
        <dbReference type="ChEBI" id="CHEBI:29105"/>
    </ligand>
</feature>
<feature type="binding site" evidence="8">
    <location>
        <position position="145"/>
    </location>
    <ligand>
        <name>Zn(2+)</name>
        <dbReference type="ChEBI" id="CHEBI:29105"/>
    </ligand>
</feature>
<dbReference type="PANTHER" id="PTHR33202">
    <property type="entry name" value="ZINC UPTAKE REGULATION PROTEIN"/>
    <property type="match status" value="1"/>
</dbReference>
<feature type="binding site" evidence="8">
    <location>
        <position position="148"/>
    </location>
    <ligand>
        <name>Zn(2+)</name>
        <dbReference type="ChEBI" id="CHEBI:29105"/>
    </ligand>
</feature>
<evidence type="ECO:0000256" key="4">
    <source>
        <dbReference type="ARBA" id="ARBA00022833"/>
    </source>
</evidence>
<evidence type="ECO:0000256" key="9">
    <source>
        <dbReference type="PIRSR" id="PIRSR602481-2"/>
    </source>
</evidence>
<comment type="similarity">
    <text evidence="1">Belongs to the Fur family.</text>
</comment>
<dbReference type="PANTHER" id="PTHR33202:SF7">
    <property type="entry name" value="FERRIC UPTAKE REGULATION PROTEIN"/>
    <property type="match status" value="1"/>
</dbReference>
<evidence type="ECO:0000256" key="1">
    <source>
        <dbReference type="ARBA" id="ARBA00007957"/>
    </source>
</evidence>
<keyword evidence="7" id="KW-0804">Transcription</keyword>
<dbReference type="FunFam" id="1.10.10.10:FF:000051">
    <property type="entry name" value="Fur family transcriptional regulator"/>
    <property type="match status" value="1"/>
</dbReference>
<dbReference type="GO" id="GO:0003700">
    <property type="term" value="F:DNA-binding transcription factor activity"/>
    <property type="evidence" value="ECO:0007669"/>
    <property type="project" value="InterPro"/>
</dbReference>
<evidence type="ECO:0000256" key="6">
    <source>
        <dbReference type="ARBA" id="ARBA00023125"/>
    </source>
</evidence>
<evidence type="ECO:0000313" key="10">
    <source>
        <dbReference type="EMBL" id="CDM69118.1"/>
    </source>
</evidence>
<dbReference type="Proteomes" id="UP000019426">
    <property type="component" value="Chromosome M2/40_rep1"/>
</dbReference>
<dbReference type="STRING" id="1216932.CM240_1960"/>
<dbReference type="Gene3D" id="3.30.1490.190">
    <property type="match status" value="1"/>
</dbReference>
<keyword evidence="6" id="KW-0238">DNA-binding</keyword>
<keyword evidence="5" id="KW-0805">Transcription regulation</keyword>
<sequence>MSEIINEKLEKLKVQLKEKGYKLTPQRRAVLIKIMDCEGMHLTVEELYDLVKKECPEIGLATVYRTMQLLEELGFIYKLDLSNDGCSRFELVHDCETHQHHHLICTKCNKIIEVEEDLLETLETKVETNYKFKITNHSVKFYGICNECNKDEEENGRRVIDEKGKS</sequence>
<dbReference type="Pfam" id="PF01475">
    <property type="entry name" value="FUR"/>
    <property type="match status" value="1"/>
</dbReference>
<reference evidence="10 11" key="1">
    <citation type="submission" date="2013-11" db="EMBL/GenBank/DDBJ databases">
        <title>Complete genome sequence of Clostridum sp. M2/40.</title>
        <authorList>
            <person name="Wibberg D."/>
            <person name="Puehler A."/>
            <person name="Schlueter A."/>
        </authorList>
    </citation>
    <scope>NUCLEOTIDE SEQUENCE [LARGE SCALE GENOMIC DNA]</scope>
    <source>
        <strain evidence="11">M2/40</strain>
    </source>
</reference>
<dbReference type="KEGG" id="clt:CM240_1960"/>
<dbReference type="AlphaFoldDB" id="W6RXF7"/>
<organism evidence="10 11">
    <name type="scientific">Clostridium bornimense</name>
    <dbReference type="NCBI Taxonomy" id="1216932"/>
    <lineage>
        <taxon>Bacteria</taxon>
        <taxon>Bacillati</taxon>
        <taxon>Bacillota</taxon>
        <taxon>Clostridia</taxon>
        <taxon>Eubacteriales</taxon>
        <taxon>Clostridiaceae</taxon>
        <taxon>Clostridium</taxon>
    </lineage>
</organism>
<protein>
    <submittedName>
        <fullName evidence="10">Ferric uptake regulation protein</fullName>
    </submittedName>
</protein>
<accession>W6RXF7</accession>
<comment type="cofactor">
    <cofactor evidence="8">
        <name>Zn(2+)</name>
        <dbReference type="ChEBI" id="CHEBI:29105"/>
    </cofactor>
    <text evidence="8">Binds 1 zinc ion per subunit.</text>
</comment>
<evidence type="ECO:0000256" key="5">
    <source>
        <dbReference type="ARBA" id="ARBA00023015"/>
    </source>
</evidence>
<keyword evidence="9" id="KW-0408">Iron</keyword>
<dbReference type="eggNOG" id="COG0735">
    <property type="taxonomic scope" value="Bacteria"/>
</dbReference>
<comment type="cofactor">
    <cofactor evidence="9">
        <name>Mn(2+)</name>
        <dbReference type="ChEBI" id="CHEBI:29035"/>
    </cofactor>
    <cofactor evidence="9">
        <name>Fe(2+)</name>
        <dbReference type="ChEBI" id="CHEBI:29033"/>
    </cofactor>
    <text evidence="9">Binds 1 Mn(2+) or Fe(2+) ion per subunit.</text>
</comment>
<proteinExistence type="inferred from homology"/>
<dbReference type="InterPro" id="IPR043135">
    <property type="entry name" value="Fur_C"/>
</dbReference>
<keyword evidence="2" id="KW-0678">Repressor</keyword>
<dbReference type="OrthoDB" id="8659436at2"/>
<feature type="binding site" evidence="8">
    <location>
        <position position="108"/>
    </location>
    <ligand>
        <name>Zn(2+)</name>
        <dbReference type="ChEBI" id="CHEBI:29105"/>
    </ligand>
</feature>
<dbReference type="GO" id="GO:0045892">
    <property type="term" value="P:negative regulation of DNA-templated transcription"/>
    <property type="evidence" value="ECO:0007669"/>
    <property type="project" value="TreeGrafter"/>
</dbReference>
<keyword evidence="11" id="KW-1185">Reference proteome</keyword>
<dbReference type="SUPFAM" id="SSF46785">
    <property type="entry name" value="Winged helix' DNA-binding domain"/>
    <property type="match status" value="1"/>
</dbReference>
<dbReference type="PATRIC" id="fig|1216932.3.peg.1959"/>
<evidence type="ECO:0000256" key="3">
    <source>
        <dbReference type="ARBA" id="ARBA00022723"/>
    </source>
</evidence>